<organism evidence="1 2">
    <name type="scientific">Lentinula lateritia</name>
    <dbReference type="NCBI Taxonomy" id="40482"/>
    <lineage>
        <taxon>Eukaryota</taxon>
        <taxon>Fungi</taxon>
        <taxon>Dikarya</taxon>
        <taxon>Basidiomycota</taxon>
        <taxon>Agaricomycotina</taxon>
        <taxon>Agaricomycetes</taxon>
        <taxon>Agaricomycetidae</taxon>
        <taxon>Agaricales</taxon>
        <taxon>Marasmiineae</taxon>
        <taxon>Omphalotaceae</taxon>
        <taxon>Lentinula</taxon>
    </lineage>
</organism>
<protein>
    <submittedName>
        <fullName evidence="1">Uncharacterized protein</fullName>
    </submittedName>
</protein>
<name>A0A9W9DNQ0_9AGAR</name>
<accession>A0A9W9DNQ0</accession>
<gene>
    <name evidence="1" type="ORF">C8J55DRAFT_489730</name>
</gene>
<proteinExistence type="predicted"/>
<dbReference type="AlphaFoldDB" id="A0A9W9DNQ0"/>
<evidence type="ECO:0000313" key="1">
    <source>
        <dbReference type="EMBL" id="KAJ4477730.1"/>
    </source>
</evidence>
<reference evidence="1" key="1">
    <citation type="submission" date="2022-08" db="EMBL/GenBank/DDBJ databases">
        <authorList>
            <consortium name="DOE Joint Genome Institute"/>
            <person name="Min B."/>
            <person name="Riley R."/>
            <person name="Sierra-Patev S."/>
            <person name="Naranjo-Ortiz M."/>
            <person name="Looney B."/>
            <person name="Konkel Z."/>
            <person name="Slot J.C."/>
            <person name="Sakamoto Y."/>
            <person name="Steenwyk J.L."/>
            <person name="Rokas A."/>
            <person name="Carro J."/>
            <person name="Camarero S."/>
            <person name="Ferreira P."/>
            <person name="Molpeceres G."/>
            <person name="Ruiz-Duenas F.J."/>
            <person name="Serrano A."/>
            <person name="Henrissat B."/>
            <person name="Drula E."/>
            <person name="Hughes K.W."/>
            <person name="Mata J.L."/>
            <person name="Ishikawa N.K."/>
            <person name="Vargas-Isla R."/>
            <person name="Ushijima S."/>
            <person name="Smith C.A."/>
            <person name="Ahrendt S."/>
            <person name="Andreopoulos W."/>
            <person name="He G."/>
            <person name="Labutti K."/>
            <person name="Lipzen A."/>
            <person name="Ng V."/>
            <person name="Sandor L."/>
            <person name="Barry K."/>
            <person name="Martinez A.T."/>
            <person name="Xiao Y."/>
            <person name="Gibbons J.G."/>
            <person name="Terashima K."/>
            <person name="Hibbett D.S."/>
            <person name="Grigoriev I.V."/>
        </authorList>
    </citation>
    <scope>NUCLEOTIDE SEQUENCE</scope>
    <source>
        <strain evidence="1">Sp2 HRB7682 ss15</strain>
    </source>
</reference>
<reference evidence="1" key="2">
    <citation type="journal article" date="2023" name="Proc. Natl. Acad. Sci. U.S.A.">
        <title>A global phylogenomic analysis of the shiitake genus Lentinula.</title>
        <authorList>
            <person name="Sierra-Patev S."/>
            <person name="Min B."/>
            <person name="Naranjo-Ortiz M."/>
            <person name="Looney B."/>
            <person name="Konkel Z."/>
            <person name="Slot J.C."/>
            <person name="Sakamoto Y."/>
            <person name="Steenwyk J.L."/>
            <person name="Rokas A."/>
            <person name="Carro J."/>
            <person name="Camarero S."/>
            <person name="Ferreira P."/>
            <person name="Molpeceres G."/>
            <person name="Ruiz-Duenas F.J."/>
            <person name="Serrano A."/>
            <person name="Henrissat B."/>
            <person name="Drula E."/>
            <person name="Hughes K.W."/>
            <person name="Mata J.L."/>
            <person name="Ishikawa N.K."/>
            <person name="Vargas-Isla R."/>
            <person name="Ushijima S."/>
            <person name="Smith C.A."/>
            <person name="Donoghue J."/>
            <person name="Ahrendt S."/>
            <person name="Andreopoulos W."/>
            <person name="He G."/>
            <person name="LaButti K."/>
            <person name="Lipzen A."/>
            <person name="Ng V."/>
            <person name="Riley R."/>
            <person name="Sandor L."/>
            <person name="Barry K."/>
            <person name="Martinez A.T."/>
            <person name="Xiao Y."/>
            <person name="Gibbons J.G."/>
            <person name="Terashima K."/>
            <person name="Grigoriev I.V."/>
            <person name="Hibbett D."/>
        </authorList>
    </citation>
    <scope>NUCLEOTIDE SEQUENCE</scope>
    <source>
        <strain evidence="1">Sp2 HRB7682 ss15</strain>
    </source>
</reference>
<dbReference type="EMBL" id="JANVFS010000018">
    <property type="protein sequence ID" value="KAJ4477730.1"/>
    <property type="molecule type" value="Genomic_DNA"/>
</dbReference>
<dbReference type="Proteomes" id="UP001150238">
    <property type="component" value="Unassembled WGS sequence"/>
</dbReference>
<sequence length="178" mass="20317">MLIHCKDISIYQSVVSRSFIRAAHFDNWHCDSVVATANFGLDNFGYTLPLEFIVLDDLAGYNAIFGVEFQQRCQYSNFVRIFDNLPSVRSSLETRLPLPVLPLVTGQYLFEIELLAGSSSPTSYFTCHYWSISFCIPVLTRIRTTVSDTKLYPANRSMVLNNHNVLCMWVVQLFPTIT</sequence>
<evidence type="ECO:0000313" key="2">
    <source>
        <dbReference type="Proteomes" id="UP001150238"/>
    </source>
</evidence>
<comment type="caution">
    <text evidence="1">The sequence shown here is derived from an EMBL/GenBank/DDBJ whole genome shotgun (WGS) entry which is preliminary data.</text>
</comment>